<comment type="caution">
    <text evidence="1">The sequence shown here is derived from an EMBL/GenBank/DDBJ whole genome shotgun (WGS) entry which is preliminary data.</text>
</comment>
<organism evidence="1 2">
    <name type="scientific">Sphaerodactylus townsendi</name>
    <dbReference type="NCBI Taxonomy" id="933632"/>
    <lineage>
        <taxon>Eukaryota</taxon>
        <taxon>Metazoa</taxon>
        <taxon>Chordata</taxon>
        <taxon>Craniata</taxon>
        <taxon>Vertebrata</taxon>
        <taxon>Euteleostomi</taxon>
        <taxon>Lepidosauria</taxon>
        <taxon>Squamata</taxon>
        <taxon>Bifurcata</taxon>
        <taxon>Gekkota</taxon>
        <taxon>Sphaerodactylidae</taxon>
        <taxon>Sphaerodactylus</taxon>
    </lineage>
</organism>
<dbReference type="EMBL" id="CM037614">
    <property type="protein sequence ID" value="KAH8016081.1"/>
    <property type="molecule type" value="Genomic_DNA"/>
</dbReference>
<reference evidence="1" key="1">
    <citation type="submission" date="2021-08" db="EMBL/GenBank/DDBJ databases">
        <title>The first chromosome-level gecko genome reveals the dynamic sex chromosomes of Neotropical dwarf geckos (Sphaerodactylidae: Sphaerodactylus).</title>
        <authorList>
            <person name="Pinto B.J."/>
            <person name="Keating S.E."/>
            <person name="Gamble T."/>
        </authorList>
    </citation>
    <scope>NUCLEOTIDE SEQUENCE</scope>
    <source>
        <strain evidence="1">TG3544</strain>
    </source>
</reference>
<name>A0ACB8G8S1_9SAUR</name>
<evidence type="ECO:0000313" key="1">
    <source>
        <dbReference type="EMBL" id="KAH8016081.1"/>
    </source>
</evidence>
<accession>A0ACB8G8S1</accession>
<sequence>MAATAGRWEVVRKPSRRGPGGSGNGPAGRKALGEANGGRGLASSLPLAPSETLFELAFEKTMKKQNKEQVPPPQGQQPQQKKQNLGKPAKKLSAGDLGHKQGQFRSLEDALKALDLSELQKELDKSLSMFPENPSVWVKDLAGYLNYKLQAPRSDPTLSQHPHGQ</sequence>
<evidence type="ECO:0000313" key="2">
    <source>
        <dbReference type="Proteomes" id="UP000827872"/>
    </source>
</evidence>
<gene>
    <name evidence="1" type="ORF">K3G42_011725</name>
</gene>
<dbReference type="Proteomes" id="UP000827872">
    <property type="component" value="Linkage Group LG01"/>
</dbReference>
<protein>
    <submittedName>
        <fullName evidence="1">Uncharacterized protein</fullName>
    </submittedName>
</protein>
<keyword evidence="2" id="KW-1185">Reference proteome</keyword>
<proteinExistence type="predicted"/>